<keyword evidence="2 6" id="KW-0378">Hydrolase</keyword>
<dbReference type="EMBL" id="JBFTWV010000112">
    <property type="protein sequence ID" value="KAL2786688.1"/>
    <property type="molecule type" value="Genomic_DNA"/>
</dbReference>
<comment type="similarity">
    <text evidence="6">Belongs to the DEAD box helicase family.</text>
</comment>
<feature type="compositionally biased region" description="Polar residues" evidence="7">
    <location>
        <begin position="9"/>
        <end position="23"/>
    </location>
</feature>
<accession>A0ABR4FUP7</accession>
<feature type="domain" description="Helicase ATP-binding" evidence="8">
    <location>
        <begin position="57"/>
        <end position="226"/>
    </location>
</feature>
<evidence type="ECO:0000313" key="11">
    <source>
        <dbReference type="Proteomes" id="UP001610563"/>
    </source>
</evidence>
<evidence type="ECO:0000256" key="3">
    <source>
        <dbReference type="ARBA" id="ARBA00022840"/>
    </source>
</evidence>
<feature type="domain" description="Helicase C-terminal" evidence="9">
    <location>
        <begin position="251"/>
        <end position="407"/>
    </location>
</feature>
<dbReference type="Pfam" id="PF00271">
    <property type="entry name" value="Helicase_C"/>
    <property type="match status" value="1"/>
</dbReference>
<organism evidence="10 11">
    <name type="scientific">Aspergillus keveii</name>
    <dbReference type="NCBI Taxonomy" id="714993"/>
    <lineage>
        <taxon>Eukaryota</taxon>
        <taxon>Fungi</taxon>
        <taxon>Dikarya</taxon>
        <taxon>Ascomycota</taxon>
        <taxon>Pezizomycotina</taxon>
        <taxon>Eurotiomycetes</taxon>
        <taxon>Eurotiomycetidae</taxon>
        <taxon>Eurotiales</taxon>
        <taxon>Aspergillaceae</taxon>
        <taxon>Aspergillus</taxon>
        <taxon>Aspergillus subgen. Nidulantes</taxon>
    </lineage>
</organism>
<dbReference type="EC" id="3.6.4.13" evidence="6"/>
<dbReference type="InterPro" id="IPR001650">
    <property type="entry name" value="Helicase_C-like"/>
</dbReference>
<dbReference type="Proteomes" id="UP001610563">
    <property type="component" value="Unassembled WGS sequence"/>
</dbReference>
<keyword evidence="6" id="KW-0347">Helicase</keyword>
<proteinExistence type="inferred from homology"/>
<evidence type="ECO:0000259" key="9">
    <source>
        <dbReference type="PROSITE" id="PS51194"/>
    </source>
</evidence>
<feature type="compositionally biased region" description="Low complexity" evidence="7">
    <location>
        <begin position="456"/>
        <end position="467"/>
    </location>
</feature>
<evidence type="ECO:0000259" key="8">
    <source>
        <dbReference type="PROSITE" id="PS51192"/>
    </source>
</evidence>
<evidence type="ECO:0000256" key="5">
    <source>
        <dbReference type="ARBA" id="ARBA00047984"/>
    </source>
</evidence>
<feature type="region of interest" description="Disordered" evidence="7">
    <location>
        <begin position="1"/>
        <end position="24"/>
    </location>
</feature>
<dbReference type="InterPro" id="IPR011545">
    <property type="entry name" value="DEAD/DEAH_box_helicase_dom"/>
</dbReference>
<comment type="function">
    <text evidence="6">RNA helicase.</text>
</comment>
<protein>
    <recommendedName>
        <fullName evidence="6">ATP-dependent RNA helicase</fullName>
        <ecNumber evidence="6">3.6.4.13</ecNumber>
    </recommendedName>
</protein>
<keyword evidence="4 6" id="KW-0694">RNA-binding</keyword>
<feature type="compositionally biased region" description="Basic and acidic residues" evidence="7">
    <location>
        <begin position="438"/>
        <end position="452"/>
    </location>
</feature>
<dbReference type="PANTHER" id="PTHR24031">
    <property type="entry name" value="RNA HELICASE"/>
    <property type="match status" value="1"/>
</dbReference>
<reference evidence="10 11" key="1">
    <citation type="submission" date="2024-07" db="EMBL/GenBank/DDBJ databases">
        <title>Section-level genome sequencing and comparative genomics of Aspergillus sections Usti and Cavernicolus.</title>
        <authorList>
            <consortium name="Lawrence Berkeley National Laboratory"/>
            <person name="Nybo J.L."/>
            <person name="Vesth T.C."/>
            <person name="Theobald S."/>
            <person name="Frisvad J.C."/>
            <person name="Larsen T.O."/>
            <person name="Kjaerboelling I."/>
            <person name="Rothschild-Mancinelli K."/>
            <person name="Lyhne E.K."/>
            <person name="Kogle M.E."/>
            <person name="Barry K."/>
            <person name="Clum A."/>
            <person name="Na H."/>
            <person name="Ledsgaard L."/>
            <person name="Lin J."/>
            <person name="Lipzen A."/>
            <person name="Kuo A."/>
            <person name="Riley R."/>
            <person name="Mondo S."/>
            <person name="Labutti K."/>
            <person name="Haridas S."/>
            <person name="Pangalinan J."/>
            <person name="Salamov A.A."/>
            <person name="Simmons B.A."/>
            <person name="Magnuson J.K."/>
            <person name="Chen J."/>
            <person name="Drula E."/>
            <person name="Henrissat B."/>
            <person name="Wiebenga A."/>
            <person name="Lubbers R.J."/>
            <person name="Gomes A.C."/>
            <person name="Makela M.R."/>
            <person name="Stajich J."/>
            <person name="Grigoriev I.V."/>
            <person name="Mortensen U.H."/>
            <person name="De Vries R.P."/>
            <person name="Baker S.E."/>
            <person name="Andersen M.R."/>
        </authorList>
    </citation>
    <scope>NUCLEOTIDE SEQUENCE [LARGE SCALE GENOMIC DNA]</scope>
    <source>
        <strain evidence="10 11">CBS 209.92</strain>
    </source>
</reference>
<dbReference type="InterPro" id="IPR014001">
    <property type="entry name" value="Helicase_ATP-bd"/>
</dbReference>
<evidence type="ECO:0000256" key="2">
    <source>
        <dbReference type="ARBA" id="ARBA00022801"/>
    </source>
</evidence>
<gene>
    <name evidence="10" type="ORF">BJX66DRAFT_27281</name>
</gene>
<dbReference type="GO" id="GO:0016787">
    <property type="term" value="F:hydrolase activity"/>
    <property type="evidence" value="ECO:0007669"/>
    <property type="project" value="UniProtKB-KW"/>
</dbReference>
<name>A0ABR4FUP7_9EURO</name>
<evidence type="ECO:0000256" key="1">
    <source>
        <dbReference type="ARBA" id="ARBA00022741"/>
    </source>
</evidence>
<dbReference type="Pfam" id="PF00270">
    <property type="entry name" value="DEAD"/>
    <property type="match status" value="1"/>
</dbReference>
<dbReference type="PROSITE" id="PS51194">
    <property type="entry name" value="HELICASE_CTER"/>
    <property type="match status" value="1"/>
</dbReference>
<evidence type="ECO:0000256" key="4">
    <source>
        <dbReference type="ARBA" id="ARBA00022884"/>
    </source>
</evidence>
<keyword evidence="11" id="KW-1185">Reference proteome</keyword>
<keyword evidence="3 6" id="KW-0067">ATP-binding</keyword>
<dbReference type="Gene3D" id="3.40.50.300">
    <property type="entry name" value="P-loop containing nucleotide triphosphate hydrolases"/>
    <property type="match status" value="2"/>
</dbReference>
<dbReference type="PROSITE" id="PS51192">
    <property type="entry name" value="HELICASE_ATP_BIND_1"/>
    <property type="match status" value="1"/>
</dbReference>
<keyword evidence="1 6" id="KW-0547">Nucleotide-binding</keyword>
<comment type="caution">
    <text evidence="10">The sequence shown here is derived from an EMBL/GenBank/DDBJ whole genome shotgun (WGS) entry which is preliminary data.</text>
</comment>
<feature type="region of interest" description="Disordered" evidence="7">
    <location>
        <begin position="414"/>
        <end position="515"/>
    </location>
</feature>
<sequence length="531" mass="58657">MAHAVGNKQVGSSSPSNGQSEEPSSFEELGIRAEIISGLQSMNIMRPFNDQIKFLDHLLNKPSEDLIGIAHPGAGKTTAYCISILQRLNLRTEVAQNTLQALVLVPRPWLAPIVANQLRTIGRFLHGLTVLTVIDGHYRSTGEQVGCSVIVGSPPLGESAVSSRERSRGDEMGMFIIDNIVEDEVSDCEAAKGLLPINTQVALFSATPIAPKYTSTLAPNAKTIQIQPERSLLSTKHLSIMIEKDVSKLEKLLDLFSVLSLGSVIVFVMHRNCRSEILGRLLKEGFQAAILEWHYDGTVLDDWRTGKIKIMIVSTYNGYDLAASNASHVFIYDIPPANDPSTAFLRYLHCIGRAGYQRSSITFSFFENDEEWDRGVLKGMEEYLQAKMPSLEWEDLDQLESALESIIRPQRRRPGLLDNDEASSNETCSLMESATSPQRERARRLNSDEASRNEASSLMDSIHSSMSAPQTAGYTATRRDMSDPAARQARRPKSQSSRPGKRRGDPMTEASVVPSLGRCPVIPSWYAHPVC</sequence>
<dbReference type="InterPro" id="IPR027417">
    <property type="entry name" value="P-loop_NTPase"/>
</dbReference>
<feature type="compositionally biased region" description="Polar residues" evidence="7">
    <location>
        <begin position="424"/>
        <end position="437"/>
    </location>
</feature>
<comment type="catalytic activity">
    <reaction evidence="5 6">
        <text>ATP + H2O = ADP + phosphate + H(+)</text>
        <dbReference type="Rhea" id="RHEA:13065"/>
        <dbReference type="ChEBI" id="CHEBI:15377"/>
        <dbReference type="ChEBI" id="CHEBI:15378"/>
        <dbReference type="ChEBI" id="CHEBI:30616"/>
        <dbReference type="ChEBI" id="CHEBI:43474"/>
        <dbReference type="ChEBI" id="CHEBI:456216"/>
        <dbReference type="EC" id="3.6.4.13"/>
    </reaction>
</comment>
<evidence type="ECO:0000256" key="6">
    <source>
        <dbReference type="RuleBase" id="RU365068"/>
    </source>
</evidence>
<dbReference type="SMART" id="SM00487">
    <property type="entry name" value="DEXDc"/>
    <property type="match status" value="1"/>
</dbReference>
<evidence type="ECO:0000256" key="7">
    <source>
        <dbReference type="SAM" id="MobiDB-lite"/>
    </source>
</evidence>
<comment type="domain">
    <text evidence="6">The Q motif is unique to and characteristic of the DEAD box family of RNA helicases and controls ATP binding and hydrolysis.</text>
</comment>
<evidence type="ECO:0000313" key="10">
    <source>
        <dbReference type="EMBL" id="KAL2786688.1"/>
    </source>
</evidence>
<dbReference type="SUPFAM" id="SSF52540">
    <property type="entry name" value="P-loop containing nucleoside triphosphate hydrolases"/>
    <property type="match status" value="2"/>
</dbReference>